<sequence>MRIKVDPARCQGHNRCLDLARDLFVDDDFGYVTEVGDGSVPADEVRRAELAVLNCPEAAIELIAD</sequence>
<dbReference type="Proteomes" id="UP000470246">
    <property type="component" value="Unassembled WGS sequence"/>
</dbReference>
<name>A0A7K3VW66_9ACTN</name>
<gene>
    <name evidence="8" type="ORF">GCU56_03015</name>
</gene>
<dbReference type="Gene3D" id="3.30.70.20">
    <property type="match status" value="1"/>
</dbReference>
<dbReference type="PANTHER" id="PTHR36923:SF3">
    <property type="entry name" value="FERREDOXIN"/>
    <property type="match status" value="1"/>
</dbReference>
<keyword evidence="7" id="KW-0003">3Fe-4S</keyword>
<evidence type="ECO:0000256" key="5">
    <source>
        <dbReference type="ARBA" id="ARBA00023004"/>
    </source>
</evidence>
<evidence type="ECO:0000256" key="6">
    <source>
        <dbReference type="ARBA" id="ARBA00023014"/>
    </source>
</evidence>
<keyword evidence="3" id="KW-0479">Metal-binding</keyword>
<dbReference type="EMBL" id="JAAGWF010000004">
    <property type="protein sequence ID" value="NEK56842.1"/>
    <property type="molecule type" value="Genomic_DNA"/>
</dbReference>
<dbReference type="InterPro" id="IPR051269">
    <property type="entry name" value="Fe-S_cluster_ET"/>
</dbReference>
<keyword evidence="5" id="KW-0408">Iron</keyword>
<dbReference type="SUPFAM" id="SSF54862">
    <property type="entry name" value="4Fe-4S ferredoxins"/>
    <property type="match status" value="1"/>
</dbReference>
<evidence type="ECO:0000256" key="1">
    <source>
        <dbReference type="ARBA" id="ARBA00001927"/>
    </source>
</evidence>
<comment type="cofactor">
    <cofactor evidence="1">
        <name>[3Fe-4S] cluster</name>
        <dbReference type="ChEBI" id="CHEBI:21137"/>
    </cofactor>
</comment>
<dbReference type="PANTHER" id="PTHR36923">
    <property type="entry name" value="FERREDOXIN"/>
    <property type="match status" value="1"/>
</dbReference>
<keyword evidence="6" id="KW-0411">Iron-sulfur</keyword>
<evidence type="ECO:0000256" key="4">
    <source>
        <dbReference type="ARBA" id="ARBA00022982"/>
    </source>
</evidence>
<proteinExistence type="predicted"/>
<evidence type="ECO:0000256" key="3">
    <source>
        <dbReference type="ARBA" id="ARBA00022723"/>
    </source>
</evidence>
<organism evidence="8 9">
    <name type="scientific">Geodermatophilus sabuli</name>
    <dbReference type="NCBI Taxonomy" id="1564158"/>
    <lineage>
        <taxon>Bacteria</taxon>
        <taxon>Bacillati</taxon>
        <taxon>Actinomycetota</taxon>
        <taxon>Actinomycetes</taxon>
        <taxon>Geodermatophilales</taxon>
        <taxon>Geodermatophilaceae</taxon>
        <taxon>Geodermatophilus</taxon>
    </lineage>
</organism>
<dbReference type="GO" id="GO:0046872">
    <property type="term" value="F:metal ion binding"/>
    <property type="evidence" value="ECO:0007669"/>
    <property type="project" value="UniProtKB-KW"/>
</dbReference>
<dbReference type="GO" id="GO:0051538">
    <property type="term" value="F:3 iron, 4 sulfur cluster binding"/>
    <property type="evidence" value="ECO:0007669"/>
    <property type="project" value="UniProtKB-KW"/>
</dbReference>
<keyword evidence="2" id="KW-0813">Transport</keyword>
<dbReference type="RefSeq" id="WP_163480041.1">
    <property type="nucleotide sequence ID" value="NZ_JAAGWF010000004.1"/>
</dbReference>
<dbReference type="AlphaFoldDB" id="A0A7K3VW66"/>
<evidence type="ECO:0000256" key="7">
    <source>
        <dbReference type="ARBA" id="ARBA00023291"/>
    </source>
</evidence>
<keyword evidence="4" id="KW-0249">Electron transport</keyword>
<evidence type="ECO:0000313" key="9">
    <source>
        <dbReference type="Proteomes" id="UP000470246"/>
    </source>
</evidence>
<keyword evidence="9" id="KW-1185">Reference proteome</keyword>
<evidence type="ECO:0000256" key="2">
    <source>
        <dbReference type="ARBA" id="ARBA00022448"/>
    </source>
</evidence>
<reference evidence="8 9" key="1">
    <citation type="submission" date="2020-02" db="EMBL/GenBank/DDBJ databases">
        <title>Geodermatophilus sabuli CPCC 205279 I12A-02694.</title>
        <authorList>
            <person name="Jiang Z."/>
        </authorList>
    </citation>
    <scope>NUCLEOTIDE SEQUENCE [LARGE SCALE GENOMIC DNA]</scope>
    <source>
        <strain evidence="8 9">I12A-02694</strain>
    </source>
</reference>
<accession>A0A7K3VW66</accession>
<evidence type="ECO:0000313" key="8">
    <source>
        <dbReference type="EMBL" id="NEK56842.1"/>
    </source>
</evidence>
<dbReference type="Pfam" id="PF13459">
    <property type="entry name" value="Fer4_15"/>
    <property type="match status" value="1"/>
</dbReference>
<comment type="caution">
    <text evidence="8">The sequence shown here is derived from an EMBL/GenBank/DDBJ whole genome shotgun (WGS) entry which is preliminary data.</text>
</comment>
<protein>
    <submittedName>
        <fullName evidence="8">Ferredoxin</fullName>
    </submittedName>
</protein>